<evidence type="ECO:0000313" key="4">
    <source>
        <dbReference type="Proteomes" id="UP000829354"/>
    </source>
</evidence>
<dbReference type="EMBL" id="CP092623">
    <property type="protein sequence ID" value="UMM28098.1"/>
    <property type="molecule type" value="Genomic_DNA"/>
</dbReference>
<keyword evidence="2" id="KW-0732">Signal</keyword>
<feature type="chain" id="PRO_5042168210" description="Secreted protein" evidence="2">
    <location>
        <begin position="19"/>
        <end position="120"/>
    </location>
</feature>
<name>A0AAE9ETY7_CAEBR</name>
<organism evidence="3 4">
    <name type="scientific">Caenorhabditis briggsae</name>
    <dbReference type="NCBI Taxonomy" id="6238"/>
    <lineage>
        <taxon>Eukaryota</taxon>
        <taxon>Metazoa</taxon>
        <taxon>Ecdysozoa</taxon>
        <taxon>Nematoda</taxon>
        <taxon>Chromadorea</taxon>
        <taxon>Rhabditida</taxon>
        <taxon>Rhabditina</taxon>
        <taxon>Rhabditomorpha</taxon>
        <taxon>Rhabditoidea</taxon>
        <taxon>Rhabditidae</taxon>
        <taxon>Peloderinae</taxon>
        <taxon>Caenorhabditis</taxon>
    </lineage>
</organism>
<keyword evidence="4" id="KW-1185">Reference proteome</keyword>
<protein>
    <recommendedName>
        <fullName evidence="5">Secreted protein</fullName>
    </recommendedName>
</protein>
<evidence type="ECO:0000313" key="3">
    <source>
        <dbReference type="EMBL" id="UMM28098.1"/>
    </source>
</evidence>
<feature type="signal peptide" evidence="2">
    <location>
        <begin position="1"/>
        <end position="18"/>
    </location>
</feature>
<accession>A0AAE9ETY7</accession>
<evidence type="ECO:0000256" key="1">
    <source>
        <dbReference type="SAM" id="MobiDB-lite"/>
    </source>
</evidence>
<feature type="region of interest" description="Disordered" evidence="1">
    <location>
        <begin position="27"/>
        <end position="86"/>
    </location>
</feature>
<sequence length="120" mass="11982">MSLKFFLVSSILIGLVTAGLIRKRRGTYEDEAVTPAGGGASVAPMAEESADTVAPEGAGAQVGVESSGYRKKRATQNSYGDEASAPVGGGAQVVVDVSEAPAVTVDNAGESQSAVSSSGY</sequence>
<evidence type="ECO:0000256" key="2">
    <source>
        <dbReference type="SAM" id="SignalP"/>
    </source>
</evidence>
<reference evidence="3 4" key="1">
    <citation type="submission" date="2022-04" db="EMBL/GenBank/DDBJ databases">
        <title>Chromosome-level reference genomes for two strains of Caenorhabditis briggsae: an improved platform for comparative genomics.</title>
        <authorList>
            <person name="Stevens L."/>
            <person name="Andersen E."/>
        </authorList>
    </citation>
    <scope>NUCLEOTIDE SEQUENCE [LARGE SCALE GENOMIC DNA]</scope>
    <source>
        <strain evidence="3">VX34</strain>
        <tissue evidence="3">Whole-organism</tissue>
    </source>
</reference>
<evidence type="ECO:0008006" key="5">
    <source>
        <dbReference type="Google" id="ProtNLM"/>
    </source>
</evidence>
<gene>
    <name evidence="3" type="ORF">L5515_011085</name>
</gene>
<dbReference type="Proteomes" id="UP000829354">
    <property type="component" value="Chromosome IV"/>
</dbReference>
<dbReference type="AlphaFoldDB" id="A0AAE9ETY7"/>
<proteinExistence type="predicted"/>